<accession>A0ABR9TKD2</accession>
<comment type="caution">
    <text evidence="1">The sequence shown here is derived from an EMBL/GenBank/DDBJ whole genome shotgun (WGS) entry which is preliminary data.</text>
</comment>
<dbReference type="EMBL" id="PRDM01000002">
    <property type="protein sequence ID" value="MBE8725822.1"/>
    <property type="molecule type" value="Genomic_DNA"/>
</dbReference>
<proteinExistence type="predicted"/>
<name>A0ABR9TKD2_9FLAO</name>
<evidence type="ECO:0000313" key="2">
    <source>
        <dbReference type="Proteomes" id="UP000640614"/>
    </source>
</evidence>
<keyword evidence="2" id="KW-1185">Reference proteome</keyword>
<gene>
    <name evidence="1" type="ORF">C4F50_12795</name>
</gene>
<evidence type="ECO:0000313" key="1">
    <source>
        <dbReference type="EMBL" id="MBE8725822.1"/>
    </source>
</evidence>
<sequence>MAIETLETIKNWFRTSLKPTQQQFWDTWDSFRHKNENVPLKEVEGLDELLLTKANKDEFKTINGQTILGSGNLSITQDPSIPTLNQVLTSGNDAFDKTLSLWNGNDQVTGLAAGSVNYSAISSKRTSGLSFNELYFNDYNFRSLLNFGIDGDYMGRIGIKNLDAIEDEYSYYDKETSINLKLGDNKVTYTFNNINRPEGNYEVATINDIENNKAFPVSATESGIVNNDSLQELGGTDKLINGIRIGKGNANYENNLVIGRNGLASVTTGQYNVAIGNGDGEVEGPLQYLTTGKSNTMVGSDSGINNITGNYNTGVGTSSLFNNTTGSYNTGLGTRALYSNTTGLYNTAIGSWALTKNQFGSQNVAIGVNALRENVGVDGSNIFGHRSIAIGSSAMQSNTTGHGIAIGNFAMSNQTIGTHNVAIGLQAGSGITTGNGNVIVAGTGFIQAGGGITTGSNNMIIAPNNGNTTGITTGNGNVILGKVSGLNAALENNIVISNGVGNIKAQNDGTNWKFTGQLNKTALDTAPDSASAIGTVGEIRYTADYIYVCTAANKWVRSALTTW</sequence>
<protein>
    <recommendedName>
        <fullName evidence="3">Trimeric autotransporter adhesin YadA-like head domain-containing protein</fullName>
    </recommendedName>
</protein>
<evidence type="ECO:0008006" key="3">
    <source>
        <dbReference type="Google" id="ProtNLM"/>
    </source>
</evidence>
<reference evidence="1 2" key="1">
    <citation type="submission" date="2018-07" db="EMBL/GenBank/DDBJ databases">
        <title>Genome assembly of strain KB82.</title>
        <authorList>
            <person name="Kukolya J."/>
            <person name="Horvath B."/>
            <person name="Nagy I."/>
            <person name="Toth A."/>
        </authorList>
    </citation>
    <scope>NUCLEOTIDE SEQUENCE [LARGE SCALE GENOMIC DNA]</scope>
    <source>
        <strain evidence="1 2">Kb82</strain>
    </source>
</reference>
<dbReference type="Proteomes" id="UP000640614">
    <property type="component" value="Unassembled WGS sequence"/>
</dbReference>
<dbReference type="RefSeq" id="WP_194139015.1">
    <property type="nucleotide sequence ID" value="NZ_PRDM01000002.1"/>
</dbReference>
<organism evidence="1 2">
    <name type="scientific">Flavobacterium hungaricum</name>
    <dbReference type="NCBI Taxonomy" id="2082725"/>
    <lineage>
        <taxon>Bacteria</taxon>
        <taxon>Pseudomonadati</taxon>
        <taxon>Bacteroidota</taxon>
        <taxon>Flavobacteriia</taxon>
        <taxon>Flavobacteriales</taxon>
        <taxon>Flavobacteriaceae</taxon>
        <taxon>Flavobacterium</taxon>
    </lineage>
</organism>